<keyword evidence="12" id="KW-0564">Palmitate</keyword>
<evidence type="ECO:0000256" key="13">
    <source>
        <dbReference type="ARBA" id="ARBA00023237"/>
    </source>
</evidence>
<dbReference type="GO" id="GO:0015288">
    <property type="term" value="F:porin activity"/>
    <property type="evidence" value="ECO:0007669"/>
    <property type="project" value="UniProtKB-KW"/>
</dbReference>
<evidence type="ECO:0000259" key="16">
    <source>
        <dbReference type="Pfam" id="PF18412"/>
    </source>
</evidence>
<evidence type="ECO:0000259" key="15">
    <source>
        <dbReference type="Pfam" id="PF02563"/>
    </source>
</evidence>
<keyword evidence="4" id="KW-1134">Transmembrane beta strand</keyword>
<keyword evidence="9" id="KW-0406">Ion transport</keyword>
<evidence type="ECO:0000256" key="4">
    <source>
        <dbReference type="ARBA" id="ARBA00022452"/>
    </source>
</evidence>
<comment type="subcellular location">
    <subcellularLocation>
        <location evidence="1">Cell outer membrane</location>
        <topology evidence="1">Multi-pass membrane protein</topology>
    </subcellularLocation>
</comment>
<dbReference type="eggNOG" id="COG1596">
    <property type="taxonomic scope" value="Bacteria"/>
</dbReference>
<dbReference type="PANTHER" id="PTHR33619">
    <property type="entry name" value="POLYSACCHARIDE EXPORT PROTEIN GFCE-RELATED"/>
    <property type="match status" value="1"/>
</dbReference>
<organism evidence="18 19">
    <name type="scientific">Stutzerimonas stutzeri (strain A1501)</name>
    <name type="common">Pseudomonas stutzeri</name>
    <dbReference type="NCBI Taxonomy" id="379731"/>
    <lineage>
        <taxon>Bacteria</taxon>
        <taxon>Pseudomonadati</taxon>
        <taxon>Pseudomonadota</taxon>
        <taxon>Gammaproteobacteria</taxon>
        <taxon>Pseudomonadales</taxon>
        <taxon>Pseudomonadaceae</taxon>
        <taxon>Stutzerimonas</taxon>
    </lineage>
</organism>
<evidence type="ECO:0000256" key="5">
    <source>
        <dbReference type="ARBA" id="ARBA00022597"/>
    </source>
</evidence>
<sequence length="378" mass="41214">MNNNHSVKDEQTMKPFIALAFTSALTLQGCAFAPGQYLDPDEFKEGAEAEHGTVQLVRITPEMLRGELASDQGTSSKQELLSYKPSAYRIGANDLLYITVWDHPELTAPSGPQQQLDANGRLVRPDGTLFYPYIGNVEAAGKTIEELRATIARRLTNYIDSPQVDVSILRFGSQRVVVSGAFNTAGEVPITTAPMTITQAIGQAGVDTDTADLTGLTLKRDGREYMLDVDSLNRPDSWLHQVYLKDGDQLHLPYNDQRKVYVLGEVMSPQAMTFKATSMNLMDAVGTAGGIRQETADGEALYVIRGAENMAEGQAKVFQLNAKSPTAFALAKHFPLQPQDVVFVGPANITRWNRFISQLLPSASIVGTGAAAEYNLSR</sequence>
<evidence type="ECO:0000256" key="11">
    <source>
        <dbReference type="ARBA" id="ARBA00023136"/>
    </source>
</evidence>
<dbReference type="AlphaFoldDB" id="A4VMF2"/>
<evidence type="ECO:0000256" key="9">
    <source>
        <dbReference type="ARBA" id="ARBA00023065"/>
    </source>
</evidence>
<dbReference type="GO" id="GO:0009279">
    <property type="term" value="C:cell outer membrane"/>
    <property type="evidence" value="ECO:0007669"/>
    <property type="project" value="UniProtKB-SubCell"/>
</dbReference>
<dbReference type="Pfam" id="PF02563">
    <property type="entry name" value="Poly_export"/>
    <property type="match status" value="1"/>
</dbReference>
<keyword evidence="7" id="KW-0732">Signal</keyword>
<evidence type="ECO:0000259" key="17">
    <source>
        <dbReference type="Pfam" id="PF22461"/>
    </source>
</evidence>
<keyword evidence="5" id="KW-0762">Sugar transport</keyword>
<feature type="domain" description="SLBB" evidence="17">
    <location>
        <begin position="174"/>
        <end position="251"/>
    </location>
</feature>
<keyword evidence="13" id="KW-0998">Cell outer membrane</keyword>
<keyword evidence="19" id="KW-1185">Reference proteome</keyword>
<dbReference type="InterPro" id="IPR003715">
    <property type="entry name" value="Poly_export_N"/>
</dbReference>
<dbReference type="Proteomes" id="UP000000233">
    <property type="component" value="Chromosome"/>
</dbReference>
<evidence type="ECO:0000256" key="10">
    <source>
        <dbReference type="ARBA" id="ARBA00023114"/>
    </source>
</evidence>
<evidence type="ECO:0000256" key="6">
    <source>
        <dbReference type="ARBA" id="ARBA00022692"/>
    </source>
</evidence>
<dbReference type="KEGG" id="psa:PST_2501"/>
<evidence type="ECO:0000313" key="19">
    <source>
        <dbReference type="Proteomes" id="UP000000233"/>
    </source>
</evidence>
<gene>
    <name evidence="18" type="ordered locus">PST_2501</name>
</gene>
<comment type="similarity">
    <text evidence="2">Belongs to the BexD/CtrA/VexA family.</text>
</comment>
<evidence type="ECO:0000256" key="7">
    <source>
        <dbReference type="ARBA" id="ARBA00022729"/>
    </source>
</evidence>
<keyword evidence="11" id="KW-0472">Membrane</keyword>
<dbReference type="Gene3D" id="3.10.560.10">
    <property type="entry name" value="Outer membrane lipoprotein wza domain like"/>
    <property type="match status" value="2"/>
</dbReference>
<evidence type="ECO:0000256" key="8">
    <source>
        <dbReference type="ARBA" id="ARBA00023047"/>
    </source>
</evidence>
<evidence type="ECO:0000256" key="12">
    <source>
        <dbReference type="ARBA" id="ARBA00023139"/>
    </source>
</evidence>
<dbReference type="Gene3D" id="3.30.1950.10">
    <property type="entry name" value="wza like domain"/>
    <property type="match status" value="1"/>
</dbReference>
<dbReference type="SMR" id="A4VMF2"/>
<evidence type="ECO:0000313" key="18">
    <source>
        <dbReference type="EMBL" id="ABP80153.1"/>
    </source>
</evidence>
<dbReference type="Pfam" id="PF22461">
    <property type="entry name" value="SLBB_2"/>
    <property type="match status" value="2"/>
</dbReference>
<dbReference type="InterPro" id="IPR049712">
    <property type="entry name" value="Poly_export"/>
</dbReference>
<feature type="domain" description="Polysaccharide export protein N-terminal" evidence="15">
    <location>
        <begin position="84"/>
        <end position="168"/>
    </location>
</feature>
<dbReference type="HOGENOM" id="CLU_038343_4_2_6"/>
<name>A4VMF2_STUS1</name>
<keyword evidence="8" id="KW-0625">Polysaccharide transport</keyword>
<dbReference type="GO" id="GO:0006811">
    <property type="term" value="P:monoatomic ion transport"/>
    <property type="evidence" value="ECO:0007669"/>
    <property type="project" value="UniProtKB-KW"/>
</dbReference>
<protein>
    <submittedName>
        <fullName evidence="18">Capsular polysaccharide biosynthesis protein</fullName>
    </submittedName>
</protein>
<keyword evidence="3" id="KW-0813">Transport</keyword>
<dbReference type="GO" id="GO:0046930">
    <property type="term" value="C:pore complex"/>
    <property type="evidence" value="ECO:0007669"/>
    <property type="project" value="UniProtKB-KW"/>
</dbReference>
<dbReference type="InterPro" id="IPR054765">
    <property type="entry name" value="SLBB_dom"/>
</dbReference>
<keyword evidence="6" id="KW-0812">Transmembrane</keyword>
<evidence type="ECO:0000256" key="14">
    <source>
        <dbReference type="ARBA" id="ARBA00023288"/>
    </source>
</evidence>
<dbReference type="Pfam" id="PF18412">
    <property type="entry name" value="Wza_C"/>
    <property type="match status" value="1"/>
</dbReference>
<keyword evidence="14" id="KW-0449">Lipoprotein</keyword>
<reference evidence="18 19" key="1">
    <citation type="journal article" date="2008" name="Proc. Natl. Acad. Sci. U.S.A.">
        <title>Nitrogen fixation island and rhizosphere competence traits in the genome of root-associated Pseudomonas stutzeri A1501.</title>
        <authorList>
            <person name="Yan Y."/>
            <person name="Yang J."/>
            <person name="Dou Y."/>
            <person name="Chen M."/>
            <person name="Ping S."/>
            <person name="Peng J."/>
            <person name="Lu W."/>
            <person name="Zhang W."/>
            <person name="Yao Z."/>
            <person name="Li H."/>
            <person name="Liu W."/>
            <person name="He S."/>
            <person name="Geng L."/>
            <person name="Zhang X."/>
            <person name="Yang F."/>
            <person name="Yu H."/>
            <person name="Zhan Y."/>
            <person name="Li D."/>
            <person name="Lin Z."/>
            <person name="Wang Y."/>
            <person name="Elmerich C."/>
            <person name="Lin M."/>
            <person name="Jin Q."/>
        </authorList>
    </citation>
    <scope>NUCLEOTIDE SEQUENCE [LARGE SCALE GENOMIC DNA]</scope>
    <source>
        <strain evidence="18 19">A1501</strain>
    </source>
</reference>
<feature type="domain" description="Outer-membrane lipoprotein Wza C-terminal" evidence="16">
    <location>
        <begin position="349"/>
        <end position="369"/>
    </location>
</feature>
<dbReference type="EMBL" id="CP000304">
    <property type="protein sequence ID" value="ABP80153.1"/>
    <property type="molecule type" value="Genomic_DNA"/>
</dbReference>
<accession>A4VMF2</accession>
<feature type="domain" description="SLBB" evidence="17">
    <location>
        <begin position="258"/>
        <end position="344"/>
    </location>
</feature>
<evidence type="ECO:0000256" key="2">
    <source>
        <dbReference type="ARBA" id="ARBA00009450"/>
    </source>
</evidence>
<dbReference type="InterPro" id="IPR040716">
    <property type="entry name" value="Wza_C"/>
</dbReference>
<dbReference type="PANTHER" id="PTHR33619:SF3">
    <property type="entry name" value="POLYSACCHARIDE EXPORT PROTEIN GFCE-RELATED"/>
    <property type="match status" value="1"/>
</dbReference>
<keyword evidence="10" id="KW-0626">Porin</keyword>
<evidence type="ECO:0000256" key="3">
    <source>
        <dbReference type="ARBA" id="ARBA00022448"/>
    </source>
</evidence>
<evidence type="ECO:0000256" key="1">
    <source>
        <dbReference type="ARBA" id="ARBA00004571"/>
    </source>
</evidence>
<dbReference type="GO" id="GO:0015159">
    <property type="term" value="F:polysaccharide transmembrane transporter activity"/>
    <property type="evidence" value="ECO:0007669"/>
    <property type="project" value="InterPro"/>
</dbReference>
<proteinExistence type="inferred from homology"/>